<dbReference type="AlphaFoldDB" id="A0A9P7FSA7"/>
<proteinExistence type="predicted"/>
<dbReference type="OrthoDB" id="3022978at2759"/>
<evidence type="ECO:0000256" key="1">
    <source>
        <dbReference type="SAM" id="MobiDB-lite"/>
    </source>
</evidence>
<comment type="caution">
    <text evidence="2">The sequence shown here is derived from an EMBL/GenBank/DDBJ whole genome shotgun (WGS) entry which is preliminary data.</text>
</comment>
<sequence length="57" mass="6105">MSPIRNEEPEVDIEDADSSVLLDNSKVPGAPIERVNPLGREVSLLSAVMLNIGQMTG</sequence>
<protein>
    <submittedName>
        <fullName evidence="2">Uncharacterized protein</fullName>
    </submittedName>
</protein>
<reference evidence="2" key="1">
    <citation type="submission" date="2021-02" db="EMBL/GenBank/DDBJ databases">
        <authorList>
            <person name="Nieuwenhuis M."/>
            <person name="Van De Peppel L.J.J."/>
        </authorList>
    </citation>
    <scope>NUCLEOTIDE SEQUENCE</scope>
    <source>
        <strain evidence="2">D49</strain>
    </source>
</reference>
<reference evidence="2" key="2">
    <citation type="submission" date="2021-10" db="EMBL/GenBank/DDBJ databases">
        <title>Phylogenomics reveals ancestral predisposition of the termite-cultivated fungus Termitomyces towards a domesticated lifestyle.</title>
        <authorList>
            <person name="Auxier B."/>
            <person name="Grum-Grzhimaylo A."/>
            <person name="Cardenas M.E."/>
            <person name="Lodge J.D."/>
            <person name="Laessoe T."/>
            <person name="Pedersen O."/>
            <person name="Smith M.E."/>
            <person name="Kuyper T.W."/>
            <person name="Franco-Molano E.A."/>
            <person name="Baroni T.J."/>
            <person name="Aanen D.K."/>
        </authorList>
    </citation>
    <scope>NUCLEOTIDE SEQUENCE</scope>
    <source>
        <strain evidence="2">D49</strain>
    </source>
</reference>
<dbReference type="EMBL" id="JABCKI010006535">
    <property type="protein sequence ID" value="KAG5634237.1"/>
    <property type="molecule type" value="Genomic_DNA"/>
</dbReference>
<name>A0A9P7FSA7_9AGAR</name>
<keyword evidence="3" id="KW-1185">Reference proteome</keyword>
<accession>A0A9P7FSA7</accession>
<dbReference type="Proteomes" id="UP000717328">
    <property type="component" value="Unassembled WGS sequence"/>
</dbReference>
<gene>
    <name evidence="2" type="ORF">H0H81_002765</name>
</gene>
<feature type="non-terminal residue" evidence="2">
    <location>
        <position position="57"/>
    </location>
</feature>
<feature type="region of interest" description="Disordered" evidence="1">
    <location>
        <begin position="1"/>
        <end position="33"/>
    </location>
</feature>
<evidence type="ECO:0000313" key="3">
    <source>
        <dbReference type="Proteomes" id="UP000717328"/>
    </source>
</evidence>
<organism evidence="2 3">
    <name type="scientific">Sphagnurus paluster</name>
    <dbReference type="NCBI Taxonomy" id="117069"/>
    <lineage>
        <taxon>Eukaryota</taxon>
        <taxon>Fungi</taxon>
        <taxon>Dikarya</taxon>
        <taxon>Basidiomycota</taxon>
        <taxon>Agaricomycotina</taxon>
        <taxon>Agaricomycetes</taxon>
        <taxon>Agaricomycetidae</taxon>
        <taxon>Agaricales</taxon>
        <taxon>Tricholomatineae</taxon>
        <taxon>Lyophyllaceae</taxon>
        <taxon>Sphagnurus</taxon>
    </lineage>
</organism>
<evidence type="ECO:0000313" key="2">
    <source>
        <dbReference type="EMBL" id="KAG5634237.1"/>
    </source>
</evidence>